<dbReference type="GO" id="GO:0016758">
    <property type="term" value="F:hexosyltransferase activity"/>
    <property type="evidence" value="ECO:0007669"/>
    <property type="project" value="TreeGrafter"/>
</dbReference>
<evidence type="ECO:0000313" key="7">
    <source>
        <dbReference type="EMBL" id="MBB4773399.1"/>
    </source>
</evidence>
<dbReference type="InterPro" id="IPR001296">
    <property type="entry name" value="Glyco_trans_1"/>
</dbReference>
<gene>
    <name evidence="7" type="ORF">F4557_001817</name>
    <name evidence="6" type="ORF">GCM10009546_28490</name>
</gene>
<comment type="caution">
    <text evidence="7">The sequence shown here is derived from an EMBL/GenBank/DDBJ whole genome shotgun (WGS) entry which is preliminary data.</text>
</comment>
<dbReference type="PANTHER" id="PTHR45947:SF3">
    <property type="entry name" value="SULFOQUINOVOSYL TRANSFERASE SQD2"/>
    <property type="match status" value="1"/>
</dbReference>
<evidence type="ECO:0000256" key="3">
    <source>
        <dbReference type="SAM" id="MobiDB-lite"/>
    </source>
</evidence>
<protein>
    <submittedName>
        <fullName evidence="6">Glycosyltransferase family 4 protein</fullName>
    </submittedName>
    <submittedName>
        <fullName evidence="7">Phosphatidylinositol alpha-1,6-mannosyltransferase</fullName>
        <ecNumber evidence="7">2.4.1.-</ecNumber>
    </submittedName>
</protein>
<evidence type="ECO:0000313" key="8">
    <source>
        <dbReference type="Proteomes" id="UP000549343"/>
    </source>
</evidence>
<evidence type="ECO:0000259" key="5">
    <source>
        <dbReference type="Pfam" id="PF13439"/>
    </source>
</evidence>
<sequence length="397" mass="42580">MDIPRTLVMTGHFPPEPGGVQTFTWELVRRLPADRLVVVAPTWPGAAAFDARLGFPVVRRRGYLLFRGLRRLVAEHGVHAAWIPAAAPFGMYAPLLRAAGVRRLIASTHGQEIGWFRAAPTRAALRAVSRTIDALTFLTETCRAEVAAALGDRTRLVQLAGAVDPERFRPGLDGAGVRRDHGLGDGPVIVSVSRLVHRKGHDRLLDAWPAIVRRHPAARLVLVGEGPMRRPLTERAEREAPGTVVLTGPVPDADLPRYYAAADAFVLPCRDDRRGLQVEGLGLSVLEASATGLPVVVGRSGGSPEAVVDGETGVVVDAASPAELARALNGLLDDPASARLMGEAGRRWVCATWSWDRAAARLAALLRGAHADQEALRGTRTEDAARRVSPAWDSRSG</sequence>
<dbReference type="RefSeq" id="WP_221480586.1">
    <property type="nucleotide sequence ID" value="NZ_BAAAHD010000023.1"/>
</dbReference>
<dbReference type="EMBL" id="BAAAHD010000023">
    <property type="protein sequence ID" value="GAA0564510.1"/>
    <property type="molecule type" value="Genomic_DNA"/>
</dbReference>
<feature type="domain" description="Glycosyltransferase subfamily 4-like N-terminal" evidence="5">
    <location>
        <begin position="17"/>
        <end position="167"/>
    </location>
</feature>
<evidence type="ECO:0000256" key="2">
    <source>
        <dbReference type="ARBA" id="ARBA00022679"/>
    </source>
</evidence>
<dbReference type="Proteomes" id="UP000549343">
    <property type="component" value="Unassembled WGS sequence"/>
</dbReference>
<dbReference type="PANTHER" id="PTHR45947">
    <property type="entry name" value="SULFOQUINOVOSYL TRANSFERASE SQD2"/>
    <property type="match status" value="1"/>
</dbReference>
<keyword evidence="1 7" id="KW-0328">Glycosyltransferase</keyword>
<keyword evidence="2 7" id="KW-0808">Transferase</keyword>
<reference evidence="6" key="4">
    <citation type="submission" date="2023-12" db="EMBL/GenBank/DDBJ databases">
        <authorList>
            <person name="Sun Q."/>
            <person name="Inoue M."/>
        </authorList>
    </citation>
    <scope>NUCLEOTIDE SEQUENCE</scope>
    <source>
        <strain evidence="6">JCM 10667</strain>
    </source>
</reference>
<dbReference type="AlphaFoldDB" id="A0A7W7IAE5"/>
<evidence type="ECO:0000313" key="6">
    <source>
        <dbReference type="EMBL" id="GAA0564510.1"/>
    </source>
</evidence>
<dbReference type="Pfam" id="PF13439">
    <property type="entry name" value="Glyco_transf_4"/>
    <property type="match status" value="1"/>
</dbReference>
<dbReference type="Gene3D" id="3.40.50.2000">
    <property type="entry name" value="Glycogen Phosphorylase B"/>
    <property type="match status" value="2"/>
</dbReference>
<feature type="domain" description="Glycosyl transferase family 1" evidence="4">
    <location>
        <begin position="180"/>
        <end position="348"/>
    </location>
</feature>
<dbReference type="CDD" id="cd03801">
    <property type="entry name" value="GT4_PimA-like"/>
    <property type="match status" value="1"/>
</dbReference>
<dbReference type="Pfam" id="PF00534">
    <property type="entry name" value="Glycos_transf_1"/>
    <property type="match status" value="1"/>
</dbReference>
<evidence type="ECO:0000313" key="9">
    <source>
        <dbReference type="Proteomes" id="UP001501427"/>
    </source>
</evidence>
<reference evidence="9" key="2">
    <citation type="journal article" date="2019" name="Int. J. Syst. Evol. Microbiol.">
        <title>The Global Catalogue of Microorganisms (GCM) 10K type strain sequencing project: providing services to taxonomists for standard genome sequencing and annotation.</title>
        <authorList>
            <consortium name="The Broad Institute Genomics Platform"/>
            <consortium name="The Broad Institute Genome Sequencing Center for Infectious Disease"/>
            <person name="Wu L."/>
            <person name="Ma J."/>
        </authorList>
    </citation>
    <scope>NUCLEOTIDE SEQUENCE [LARGE SCALE GENOMIC DNA]</scope>
    <source>
        <strain evidence="9">JCM 10667</strain>
    </source>
</reference>
<feature type="compositionally biased region" description="Basic and acidic residues" evidence="3">
    <location>
        <begin position="377"/>
        <end position="386"/>
    </location>
</feature>
<name>A0A7W7IAE5_9ACTN</name>
<dbReference type="SUPFAM" id="SSF53756">
    <property type="entry name" value="UDP-Glycosyltransferase/glycogen phosphorylase"/>
    <property type="match status" value="1"/>
</dbReference>
<dbReference type="GO" id="GO:1901137">
    <property type="term" value="P:carbohydrate derivative biosynthetic process"/>
    <property type="evidence" value="ECO:0007669"/>
    <property type="project" value="UniProtKB-ARBA"/>
</dbReference>
<feature type="region of interest" description="Disordered" evidence="3">
    <location>
        <begin position="377"/>
        <end position="397"/>
    </location>
</feature>
<proteinExistence type="predicted"/>
<dbReference type="EC" id="2.4.1.-" evidence="7"/>
<keyword evidence="9" id="KW-1185">Reference proteome</keyword>
<organism evidence="7 8">
    <name type="scientific">Actinomadura livida</name>
    <dbReference type="NCBI Taxonomy" id="79909"/>
    <lineage>
        <taxon>Bacteria</taxon>
        <taxon>Bacillati</taxon>
        <taxon>Actinomycetota</taxon>
        <taxon>Actinomycetes</taxon>
        <taxon>Streptosporangiales</taxon>
        <taxon>Thermomonosporaceae</taxon>
        <taxon>Actinomadura</taxon>
    </lineage>
</organism>
<reference evidence="7 8" key="3">
    <citation type="submission" date="2020-08" db="EMBL/GenBank/DDBJ databases">
        <title>Sequencing the genomes of 1000 actinobacteria strains.</title>
        <authorList>
            <person name="Klenk H.-P."/>
        </authorList>
    </citation>
    <scope>NUCLEOTIDE SEQUENCE [LARGE SCALE GENOMIC DNA]</scope>
    <source>
        <strain evidence="7 8">DSM 44772</strain>
    </source>
</reference>
<evidence type="ECO:0000256" key="1">
    <source>
        <dbReference type="ARBA" id="ARBA00022676"/>
    </source>
</evidence>
<accession>A0A7W7IAE5</accession>
<dbReference type="Proteomes" id="UP001501427">
    <property type="component" value="Unassembled WGS sequence"/>
</dbReference>
<evidence type="ECO:0000259" key="4">
    <source>
        <dbReference type="Pfam" id="PF00534"/>
    </source>
</evidence>
<dbReference type="InterPro" id="IPR028098">
    <property type="entry name" value="Glyco_trans_4-like_N"/>
</dbReference>
<reference evidence="6" key="1">
    <citation type="journal article" date="2014" name="Int. J. Syst. Evol. Microbiol.">
        <title>Complete genome of a new Firmicutes species belonging to the dominant human colonic microbiota ('Ruminococcus bicirculans') reveals two chromosomes and a selective capacity to utilize plant glucans.</title>
        <authorList>
            <consortium name="NISC Comparative Sequencing Program"/>
            <person name="Wegmann U."/>
            <person name="Louis P."/>
            <person name="Goesmann A."/>
            <person name="Henrissat B."/>
            <person name="Duncan S.H."/>
            <person name="Flint H.J."/>
        </authorList>
    </citation>
    <scope>NUCLEOTIDE SEQUENCE</scope>
    <source>
        <strain evidence="6">JCM 10667</strain>
    </source>
</reference>
<dbReference type="InterPro" id="IPR050194">
    <property type="entry name" value="Glycosyltransferase_grp1"/>
</dbReference>
<dbReference type="EMBL" id="JACHMV010000001">
    <property type="protein sequence ID" value="MBB4773399.1"/>
    <property type="molecule type" value="Genomic_DNA"/>
</dbReference>